<feature type="compositionally biased region" description="Polar residues" evidence="1">
    <location>
        <begin position="45"/>
        <end position="55"/>
    </location>
</feature>
<evidence type="ECO:0000313" key="2">
    <source>
        <dbReference type="EMBL" id="KAJ8406820.1"/>
    </source>
</evidence>
<keyword evidence="3" id="KW-1185">Reference proteome</keyword>
<gene>
    <name evidence="2" type="ORF">AAFF_G00297360</name>
</gene>
<name>A0AAD7SQB0_9TELE</name>
<evidence type="ECO:0000313" key="3">
    <source>
        <dbReference type="Proteomes" id="UP001221898"/>
    </source>
</evidence>
<proteinExistence type="predicted"/>
<protein>
    <submittedName>
        <fullName evidence="2">Uncharacterized protein</fullName>
    </submittedName>
</protein>
<dbReference type="Proteomes" id="UP001221898">
    <property type="component" value="Unassembled WGS sequence"/>
</dbReference>
<organism evidence="2 3">
    <name type="scientific">Aldrovandia affinis</name>
    <dbReference type="NCBI Taxonomy" id="143900"/>
    <lineage>
        <taxon>Eukaryota</taxon>
        <taxon>Metazoa</taxon>
        <taxon>Chordata</taxon>
        <taxon>Craniata</taxon>
        <taxon>Vertebrata</taxon>
        <taxon>Euteleostomi</taxon>
        <taxon>Actinopterygii</taxon>
        <taxon>Neopterygii</taxon>
        <taxon>Teleostei</taxon>
        <taxon>Notacanthiformes</taxon>
        <taxon>Halosauridae</taxon>
        <taxon>Aldrovandia</taxon>
    </lineage>
</organism>
<sequence>MRLFSAEYQKGGKASVWIKALSVEVPEISRGQACQRERGRLGPGSSDSAAQQTPPSKAHCAPLTCERPISASLLRKFFPRRGFLSLAWFSQLEGLFGPFMNHPPPPGSCLLRASLAGTRLRSNQGDWCPLPGFTPAP</sequence>
<dbReference type="AlphaFoldDB" id="A0AAD7SQB0"/>
<feature type="region of interest" description="Disordered" evidence="1">
    <location>
        <begin position="31"/>
        <end position="61"/>
    </location>
</feature>
<accession>A0AAD7SQB0</accession>
<comment type="caution">
    <text evidence="2">The sequence shown here is derived from an EMBL/GenBank/DDBJ whole genome shotgun (WGS) entry which is preliminary data.</text>
</comment>
<reference evidence="2" key="1">
    <citation type="journal article" date="2023" name="Science">
        <title>Genome structures resolve the early diversification of teleost fishes.</title>
        <authorList>
            <person name="Parey E."/>
            <person name="Louis A."/>
            <person name="Montfort J."/>
            <person name="Bouchez O."/>
            <person name="Roques C."/>
            <person name="Iampietro C."/>
            <person name="Lluch J."/>
            <person name="Castinel A."/>
            <person name="Donnadieu C."/>
            <person name="Desvignes T."/>
            <person name="Floi Bucao C."/>
            <person name="Jouanno E."/>
            <person name="Wen M."/>
            <person name="Mejri S."/>
            <person name="Dirks R."/>
            <person name="Jansen H."/>
            <person name="Henkel C."/>
            <person name="Chen W.J."/>
            <person name="Zahm M."/>
            <person name="Cabau C."/>
            <person name="Klopp C."/>
            <person name="Thompson A.W."/>
            <person name="Robinson-Rechavi M."/>
            <person name="Braasch I."/>
            <person name="Lecointre G."/>
            <person name="Bobe J."/>
            <person name="Postlethwait J.H."/>
            <person name="Berthelot C."/>
            <person name="Roest Crollius H."/>
            <person name="Guiguen Y."/>
        </authorList>
    </citation>
    <scope>NUCLEOTIDE SEQUENCE</scope>
    <source>
        <strain evidence="2">NC1722</strain>
    </source>
</reference>
<dbReference type="EMBL" id="JAINUG010000042">
    <property type="protein sequence ID" value="KAJ8406820.1"/>
    <property type="molecule type" value="Genomic_DNA"/>
</dbReference>
<evidence type="ECO:0000256" key="1">
    <source>
        <dbReference type="SAM" id="MobiDB-lite"/>
    </source>
</evidence>